<keyword evidence="1" id="KW-1133">Transmembrane helix</keyword>
<keyword evidence="3" id="KW-1185">Reference proteome</keyword>
<dbReference type="Proteomes" id="UP000243591">
    <property type="component" value="Chromosome"/>
</dbReference>
<feature type="transmembrane region" description="Helical" evidence="1">
    <location>
        <begin position="24"/>
        <end position="42"/>
    </location>
</feature>
<feature type="transmembrane region" description="Helical" evidence="1">
    <location>
        <begin position="134"/>
        <end position="151"/>
    </location>
</feature>
<proteinExistence type="predicted"/>
<feature type="transmembrane region" description="Helical" evidence="1">
    <location>
        <begin position="171"/>
        <end position="193"/>
    </location>
</feature>
<dbReference type="RefSeq" id="WP_069126675.1">
    <property type="nucleotide sequence ID" value="NZ_CP023483.1"/>
</dbReference>
<organism evidence="2 3">
    <name type="scientific">Brochothrix thermosphacta</name>
    <name type="common">Microbacterium thermosphactum</name>
    <dbReference type="NCBI Taxonomy" id="2756"/>
    <lineage>
        <taxon>Bacteria</taxon>
        <taxon>Bacillati</taxon>
        <taxon>Bacillota</taxon>
        <taxon>Bacilli</taxon>
        <taxon>Bacillales</taxon>
        <taxon>Listeriaceae</taxon>
        <taxon>Brochothrix</taxon>
    </lineage>
</organism>
<dbReference type="AlphaFoldDB" id="A0A1D2LTX5"/>
<dbReference type="EMBL" id="CP023483">
    <property type="protein sequence ID" value="ATF25421.1"/>
    <property type="molecule type" value="Genomic_DNA"/>
</dbReference>
<name>A0A1D2LTX5_BROTH</name>
<reference evidence="2 3" key="1">
    <citation type="submission" date="2017-09" db="EMBL/GenBank/DDBJ databases">
        <title>Complete Genome Sequences of Two Strains of the Meat Spoilage Bacterium Brochothrix thermosphacta Isolated from Ground Chicken.</title>
        <authorList>
            <person name="Paoli G.C."/>
            <person name="Wijey C."/>
            <person name="Chen C.-Y."/>
            <person name="Nguyen L."/>
            <person name="Yan X."/>
            <person name="Irwin P.L."/>
        </authorList>
    </citation>
    <scope>NUCLEOTIDE SEQUENCE [LARGE SCALE GENOMIC DNA]</scope>
    <source>
        <strain evidence="2 3">BI</strain>
    </source>
</reference>
<evidence type="ECO:0000313" key="3">
    <source>
        <dbReference type="Proteomes" id="UP000243591"/>
    </source>
</evidence>
<sequence length="206" mass="23672">MKFIEVSRITNIIHQQYQKRTKQFLLLTLMITIITTLISYFLTPNLSELNQNLDRVSNDAAGLSKVFVYVVNNGLHVPLQMFFLSLIPIPFLYLCNLILTAIIPGILFGIMLHLSFAESLPIFVASLPHSITEMLAYCILAALLYDINKVIRLKVKKCFKKTTETSYFFKIFLQLVKGFLIIVLPLIILAAFLETYFADYIYSLFK</sequence>
<feature type="transmembrane region" description="Helical" evidence="1">
    <location>
        <begin position="62"/>
        <end position="84"/>
    </location>
</feature>
<keyword evidence="1" id="KW-0812">Transmembrane</keyword>
<evidence type="ECO:0000256" key="1">
    <source>
        <dbReference type="SAM" id="Phobius"/>
    </source>
</evidence>
<dbReference type="STRING" id="2756.BFR44_01010"/>
<feature type="transmembrane region" description="Helical" evidence="1">
    <location>
        <begin position="91"/>
        <end position="114"/>
    </location>
</feature>
<evidence type="ECO:0000313" key="2">
    <source>
        <dbReference type="EMBL" id="ATF25421.1"/>
    </source>
</evidence>
<protein>
    <submittedName>
        <fullName evidence="2">Stage II sporulation protein M</fullName>
    </submittedName>
</protein>
<keyword evidence="1" id="KW-0472">Membrane</keyword>
<dbReference type="InterPro" id="IPR002798">
    <property type="entry name" value="SpoIIM-like"/>
</dbReference>
<accession>A0A1D2LTX5</accession>
<dbReference type="KEGG" id="bths:CNY62_02870"/>
<dbReference type="Pfam" id="PF01944">
    <property type="entry name" value="SpoIIM"/>
    <property type="match status" value="1"/>
</dbReference>
<gene>
    <name evidence="2" type="ORF">CNY62_02870</name>
</gene>